<proteinExistence type="predicted"/>
<comment type="caution">
    <text evidence="1">The sequence shown here is derived from an EMBL/GenBank/DDBJ whole genome shotgun (WGS) entry which is preliminary data.</text>
</comment>
<name>A0A9X2YP45_9MYCO</name>
<evidence type="ECO:0000313" key="1">
    <source>
        <dbReference type="EMBL" id="MCV7422997.1"/>
    </source>
</evidence>
<dbReference type="AlphaFoldDB" id="A0A9X2YP45"/>
<reference evidence="1" key="1">
    <citation type="submission" date="2020-07" db="EMBL/GenBank/DDBJ databases">
        <authorList>
            <person name="Pettersson B.M.F."/>
            <person name="Behra P.R.K."/>
            <person name="Ramesh M."/>
            <person name="Das S."/>
            <person name="Dasgupta S."/>
            <person name="Kirsebom L.A."/>
        </authorList>
    </citation>
    <scope>NUCLEOTIDE SEQUENCE</scope>
    <source>
        <strain evidence="1">DSM 44838</strain>
    </source>
</reference>
<sequence length="65" mass="7228">MFDTEDTTPTKRPLVLDLLGADFEHTDDDTITVTFFDSAGVRIACPMNRLKAKMFGLSLAEYATL</sequence>
<dbReference type="RefSeq" id="WP_263997886.1">
    <property type="nucleotide sequence ID" value="NZ_JACKVK010000011.1"/>
</dbReference>
<dbReference type="EMBL" id="JACKVK010000011">
    <property type="protein sequence ID" value="MCV7422997.1"/>
    <property type="molecule type" value="Genomic_DNA"/>
</dbReference>
<reference evidence="1" key="2">
    <citation type="journal article" date="2022" name="BMC Genomics">
        <title>Comparative genome analysis of mycobacteria focusing on tRNA and non-coding RNA.</title>
        <authorList>
            <person name="Behra P.R.K."/>
            <person name="Pettersson B.M.F."/>
            <person name="Ramesh M."/>
            <person name="Das S."/>
            <person name="Dasgupta S."/>
            <person name="Kirsebom L.A."/>
        </authorList>
    </citation>
    <scope>NUCLEOTIDE SEQUENCE</scope>
    <source>
        <strain evidence="1">DSM 44838</strain>
    </source>
</reference>
<organism evidence="1 2">
    <name type="scientific">Mycobacterium yunnanensis</name>
    <dbReference type="NCBI Taxonomy" id="368477"/>
    <lineage>
        <taxon>Bacteria</taxon>
        <taxon>Bacillati</taxon>
        <taxon>Actinomycetota</taxon>
        <taxon>Actinomycetes</taxon>
        <taxon>Mycobacteriales</taxon>
        <taxon>Mycobacteriaceae</taxon>
        <taxon>Mycobacterium</taxon>
    </lineage>
</organism>
<dbReference type="Proteomes" id="UP001141629">
    <property type="component" value="Unassembled WGS sequence"/>
</dbReference>
<keyword evidence="2" id="KW-1185">Reference proteome</keyword>
<protein>
    <submittedName>
        <fullName evidence="1">Uncharacterized protein</fullName>
    </submittedName>
</protein>
<accession>A0A9X2YP45</accession>
<evidence type="ECO:0000313" key="2">
    <source>
        <dbReference type="Proteomes" id="UP001141629"/>
    </source>
</evidence>
<gene>
    <name evidence="1" type="ORF">H7K45_20805</name>
</gene>